<keyword evidence="2" id="KW-1185">Reference proteome</keyword>
<organism evidence="1 2">
    <name type="scientific">Coemansia furcata</name>
    <dbReference type="NCBI Taxonomy" id="417177"/>
    <lineage>
        <taxon>Eukaryota</taxon>
        <taxon>Fungi</taxon>
        <taxon>Fungi incertae sedis</taxon>
        <taxon>Zoopagomycota</taxon>
        <taxon>Kickxellomycotina</taxon>
        <taxon>Kickxellomycetes</taxon>
        <taxon>Kickxellales</taxon>
        <taxon>Kickxellaceae</taxon>
        <taxon>Coemansia</taxon>
    </lineage>
</organism>
<feature type="non-terminal residue" evidence="1">
    <location>
        <position position="1"/>
    </location>
</feature>
<name>A0ACC1KYR9_9FUNG</name>
<proteinExistence type="predicted"/>
<accession>A0ACC1KYR9</accession>
<sequence length="492" mass="50847">PHAFAARPWELTSTESIDVTDALGSAIRVDSRGAEVVRVVPRTNDEVNEEWIGDKARFSYDGLKRQRLTTPLVRGADGRLEPATWADALQAVAQRLGATPRERVAAVAGALADAESLVALKDLLNAAGCERLSVDARSSGGSSEPADVRSAYTFNATLAGVEDADAVLLVGTNPRREAAVLNARLRKPYLAGTAAFGVVGDACDLTFDYTHVGSTPAAIDALATGSHVFAKTLREAKRPLVIVGAGVAEQAGGAAVLAAVARLAASVPALVTDEWNGLSTLQYAAGRTAALDVGYGACGDDLRSAEFVYLLGADGAALETLSASAFVVYQGHHGDAGAAAADVVLPATAYTEKAATFVNTEGRTQRTRQAVAAPGAARDDWKIVRALSDTAGLPLPYDDVAGLRARMADVCPSLVSPDVLEPTSSPVARLALARHAKSGGPLADAQLASVVADYYMTDVISRASRTMAKASATANGLPSSVNEAPVQATMQM</sequence>
<dbReference type="Proteomes" id="UP001140096">
    <property type="component" value="Unassembled WGS sequence"/>
</dbReference>
<reference evidence="1" key="1">
    <citation type="submission" date="2022-07" db="EMBL/GenBank/DDBJ databases">
        <title>Phylogenomic reconstructions and comparative analyses of Kickxellomycotina fungi.</title>
        <authorList>
            <person name="Reynolds N.K."/>
            <person name="Stajich J.E."/>
            <person name="Barry K."/>
            <person name="Grigoriev I.V."/>
            <person name="Crous P."/>
            <person name="Smith M.E."/>
        </authorList>
    </citation>
    <scope>NUCLEOTIDE SEQUENCE</scope>
    <source>
        <strain evidence="1">CBS 102833</strain>
    </source>
</reference>
<gene>
    <name evidence="1" type="primary">NdufS1</name>
    <name evidence="1" type="ORF">H4S07_006033</name>
</gene>
<evidence type="ECO:0000313" key="1">
    <source>
        <dbReference type="EMBL" id="KAJ2797093.1"/>
    </source>
</evidence>
<comment type="caution">
    <text evidence="1">The sequence shown here is derived from an EMBL/GenBank/DDBJ whole genome shotgun (WGS) entry which is preliminary data.</text>
</comment>
<evidence type="ECO:0000313" key="2">
    <source>
        <dbReference type="Proteomes" id="UP001140096"/>
    </source>
</evidence>
<protein>
    <submittedName>
        <fullName evidence="1">Ndufs1 NADH-ubiquinone oxidoreductase subunit</fullName>
    </submittedName>
</protein>
<dbReference type="EMBL" id="JANBUP010003327">
    <property type="protein sequence ID" value="KAJ2797093.1"/>
    <property type="molecule type" value="Genomic_DNA"/>
</dbReference>